<evidence type="ECO:0000313" key="2">
    <source>
        <dbReference type="EMBL" id="GBP62815.1"/>
    </source>
</evidence>
<feature type="region of interest" description="Disordered" evidence="1">
    <location>
        <begin position="63"/>
        <end position="84"/>
    </location>
</feature>
<feature type="compositionally biased region" description="Basic and acidic residues" evidence="1">
    <location>
        <begin position="63"/>
        <end position="76"/>
    </location>
</feature>
<keyword evidence="3" id="KW-1185">Reference proteome</keyword>
<sequence length="324" mass="37451">MSKKKSIWVLFNKKKCDVFGSFKSRNYKREAVKLVLPDLFLLPEAPPPHKCLSTTAVARFEKPVSRAERRPGESRASKGTRTRRLTSYRVTMTTRVTLAKRHCKYAKQKYTLPVTHRLYTIRKYRPAEDNEISVVIHFAYLDVPTRLRLAVPGARPAALGAARGRAQRMAARRQRLRAFGQRVPQLAARAPPYQHLALAPTPMVQHHTRITVHRLYCRSTIVLLSLRWMSRTGFSLTAHKMSAVKDLVDAEFQFYSETNHKRNQNIFHQRLTDLVQFVSIEDEALSTSRRVTRRPLPRPRTIKTVSDHAPYLPMYVSIMRLNVI</sequence>
<reference evidence="2 3" key="1">
    <citation type="journal article" date="2019" name="Commun. Biol.">
        <title>The bagworm genome reveals a unique fibroin gene that provides high tensile strength.</title>
        <authorList>
            <person name="Kono N."/>
            <person name="Nakamura H."/>
            <person name="Ohtoshi R."/>
            <person name="Tomita M."/>
            <person name="Numata K."/>
            <person name="Arakawa K."/>
        </authorList>
    </citation>
    <scope>NUCLEOTIDE SEQUENCE [LARGE SCALE GENOMIC DNA]</scope>
</reference>
<proteinExistence type="predicted"/>
<dbReference type="Proteomes" id="UP000299102">
    <property type="component" value="Unassembled WGS sequence"/>
</dbReference>
<name>A0A4C1XKS4_EUMVA</name>
<dbReference type="AlphaFoldDB" id="A0A4C1XKS4"/>
<gene>
    <name evidence="2" type="ORF">EVAR_50644_1</name>
</gene>
<accession>A0A4C1XKS4</accession>
<dbReference type="EMBL" id="BGZK01000850">
    <property type="protein sequence ID" value="GBP62815.1"/>
    <property type="molecule type" value="Genomic_DNA"/>
</dbReference>
<evidence type="ECO:0000313" key="3">
    <source>
        <dbReference type="Proteomes" id="UP000299102"/>
    </source>
</evidence>
<organism evidence="2 3">
    <name type="scientific">Eumeta variegata</name>
    <name type="common">Bagworm moth</name>
    <name type="synonym">Eumeta japonica</name>
    <dbReference type="NCBI Taxonomy" id="151549"/>
    <lineage>
        <taxon>Eukaryota</taxon>
        <taxon>Metazoa</taxon>
        <taxon>Ecdysozoa</taxon>
        <taxon>Arthropoda</taxon>
        <taxon>Hexapoda</taxon>
        <taxon>Insecta</taxon>
        <taxon>Pterygota</taxon>
        <taxon>Neoptera</taxon>
        <taxon>Endopterygota</taxon>
        <taxon>Lepidoptera</taxon>
        <taxon>Glossata</taxon>
        <taxon>Ditrysia</taxon>
        <taxon>Tineoidea</taxon>
        <taxon>Psychidae</taxon>
        <taxon>Oiketicinae</taxon>
        <taxon>Eumeta</taxon>
    </lineage>
</organism>
<comment type="caution">
    <text evidence="2">The sequence shown here is derived from an EMBL/GenBank/DDBJ whole genome shotgun (WGS) entry which is preliminary data.</text>
</comment>
<evidence type="ECO:0000256" key="1">
    <source>
        <dbReference type="SAM" id="MobiDB-lite"/>
    </source>
</evidence>
<protein>
    <submittedName>
        <fullName evidence="2">Uncharacterized protein</fullName>
    </submittedName>
</protein>